<dbReference type="EMBL" id="MFKX01000021">
    <property type="protein sequence ID" value="OGG57549.1"/>
    <property type="molecule type" value="Genomic_DNA"/>
</dbReference>
<reference evidence="1 2" key="1">
    <citation type="journal article" date="2016" name="Nat. Commun.">
        <title>Thousands of microbial genomes shed light on interconnected biogeochemical processes in an aquifer system.</title>
        <authorList>
            <person name="Anantharaman K."/>
            <person name="Brown C.T."/>
            <person name="Hug L.A."/>
            <person name="Sharon I."/>
            <person name="Castelle C.J."/>
            <person name="Probst A.J."/>
            <person name="Thomas B.C."/>
            <person name="Singh A."/>
            <person name="Wilkins M.J."/>
            <person name="Karaoz U."/>
            <person name="Brodie E.L."/>
            <person name="Williams K.H."/>
            <person name="Hubbard S.S."/>
            <person name="Banfield J.F."/>
        </authorList>
    </citation>
    <scope>NUCLEOTIDE SEQUENCE [LARGE SCALE GENOMIC DNA]</scope>
</reference>
<gene>
    <name evidence="1" type="ORF">A2853_01625</name>
</gene>
<protein>
    <submittedName>
        <fullName evidence="1">Uncharacterized protein</fullName>
    </submittedName>
</protein>
<proteinExistence type="predicted"/>
<name>A0A1F6D7Z2_9BACT</name>
<evidence type="ECO:0000313" key="1">
    <source>
        <dbReference type="EMBL" id="OGG57549.1"/>
    </source>
</evidence>
<dbReference type="Proteomes" id="UP000177958">
    <property type="component" value="Unassembled WGS sequence"/>
</dbReference>
<organism evidence="1 2">
    <name type="scientific">Candidatus Kaiserbacteria bacterium RIFCSPHIGHO2_01_FULL_55_17</name>
    <dbReference type="NCBI Taxonomy" id="1798484"/>
    <lineage>
        <taxon>Bacteria</taxon>
        <taxon>Candidatus Kaiseribacteriota</taxon>
    </lineage>
</organism>
<dbReference type="AlphaFoldDB" id="A0A1F6D7Z2"/>
<sequence length="153" mass="16308">MVPRFVPIALVTEFGWADAADALAVAIDAAHVPFVLTEKDFSGNRRTTVHVEFLMNSPAHVPLAAAVAAVAVRAATTFTTANDSVAAVTLMATVNPPWLMTPISVWTATNAVTTLVGVAPTRTPPFVATCICGSRDRRPQRDCCEHCDHEPIQ</sequence>
<comment type="caution">
    <text evidence="1">The sequence shown here is derived from an EMBL/GenBank/DDBJ whole genome shotgun (WGS) entry which is preliminary data.</text>
</comment>
<evidence type="ECO:0000313" key="2">
    <source>
        <dbReference type="Proteomes" id="UP000177958"/>
    </source>
</evidence>
<accession>A0A1F6D7Z2</accession>